<dbReference type="GO" id="GO:0051607">
    <property type="term" value="P:defense response to virus"/>
    <property type="evidence" value="ECO:0007669"/>
    <property type="project" value="UniProtKB-KW"/>
</dbReference>
<dbReference type="Gene3D" id="3.30.70.2660">
    <property type="match status" value="1"/>
</dbReference>
<comment type="caution">
    <text evidence="2">The sequence shown here is derived from an EMBL/GenBank/DDBJ whole genome shotgun (WGS) entry which is preliminary data.</text>
</comment>
<dbReference type="STRING" id="1000565.METUNv1_02571"/>
<dbReference type="EMBL" id="AFHG01000052">
    <property type="protein sequence ID" value="EGK71184.1"/>
    <property type="molecule type" value="Genomic_DNA"/>
</dbReference>
<evidence type="ECO:0000256" key="1">
    <source>
        <dbReference type="ARBA" id="ARBA00023118"/>
    </source>
</evidence>
<evidence type="ECO:0000313" key="2">
    <source>
        <dbReference type="EMBL" id="EGK71184.1"/>
    </source>
</evidence>
<dbReference type="GO" id="GO:0043571">
    <property type="term" value="P:maintenance of CRISPR repeat elements"/>
    <property type="evidence" value="ECO:0007669"/>
    <property type="project" value="InterPro"/>
</dbReference>
<dbReference type="GO" id="GO:0003723">
    <property type="term" value="F:RNA binding"/>
    <property type="evidence" value="ECO:0007669"/>
    <property type="project" value="InterPro"/>
</dbReference>
<evidence type="ECO:0000313" key="3">
    <source>
        <dbReference type="Proteomes" id="UP000005019"/>
    </source>
</evidence>
<dbReference type="Proteomes" id="UP000005019">
    <property type="component" value="Unassembled WGS sequence"/>
</dbReference>
<dbReference type="AlphaFoldDB" id="F5RE53"/>
<evidence type="ECO:0008006" key="4">
    <source>
        <dbReference type="Google" id="ProtNLM"/>
    </source>
</evidence>
<dbReference type="CDD" id="cd09645">
    <property type="entry name" value="Cas5_I-E"/>
    <property type="match status" value="1"/>
</dbReference>
<dbReference type="NCBIfam" id="TIGR02593">
    <property type="entry name" value="CRISPR_cas5"/>
    <property type="match status" value="1"/>
</dbReference>
<sequence length="252" mass="27803">MRFLIFQLQAPLASWGDTAVGEYRPSRDYPGLSALVGLLGAALGIRRDDEAAHAALRDHYAYTVGIQSPGDLLRDFHTAQVPSQATLKKRPHASRRDELVIPGHDLNTILSTRDYRQGAACVVAVEAGETAGYSLEQLAHALRRPRFTLYLGRKSCPPGAPLFPQVIEAADAESAFETYLDRLRAELAHQSPTPDRPLFEQPPPLTRLAWGANATVGRAPDLTTTRKDHPLRRKGWMFGDRTEYVALISQEG</sequence>
<reference evidence="2 3" key="1">
    <citation type="journal article" date="2011" name="J. Bacteriol.">
        <title>Genome sequence of Methyloversatilis universalis FAM5T, a methylotrophic representative of the order Rhodocyclales.</title>
        <authorList>
            <person name="Kittichotirat W."/>
            <person name="Good N.M."/>
            <person name="Hall R."/>
            <person name="Bringel F."/>
            <person name="Lajus A."/>
            <person name="Medigue C."/>
            <person name="Smalley N.E."/>
            <person name="Beck D."/>
            <person name="Bumgarner R."/>
            <person name="Vuilleumier S."/>
            <person name="Kalyuzhnaya M.G."/>
        </authorList>
    </citation>
    <scope>NUCLEOTIDE SEQUENCE [LARGE SCALE GENOMIC DNA]</scope>
    <source>
        <strain evidence="3">ATCC BAA-1314 / JCM 13912 / FAM5</strain>
    </source>
</reference>
<protein>
    <recommendedName>
        <fullName evidence="4">Type I-E CRISPR-associated protein Cas5/CasD</fullName>
    </recommendedName>
</protein>
<keyword evidence="1" id="KW-0051">Antiviral defense</keyword>
<organism evidence="2 3">
    <name type="scientific">Methyloversatilis universalis (strain ATCC BAA-1314 / DSM 25237 / JCM 13912 / CCUG 52030 / FAM5)</name>
    <dbReference type="NCBI Taxonomy" id="1000565"/>
    <lineage>
        <taxon>Bacteria</taxon>
        <taxon>Pseudomonadati</taxon>
        <taxon>Pseudomonadota</taxon>
        <taxon>Betaproteobacteria</taxon>
        <taxon>Nitrosomonadales</taxon>
        <taxon>Sterolibacteriaceae</taxon>
        <taxon>Methyloversatilis</taxon>
    </lineage>
</organism>
<dbReference type="NCBIfam" id="TIGR01868">
    <property type="entry name" value="casD_Cas5e"/>
    <property type="match status" value="1"/>
</dbReference>
<dbReference type="InterPro" id="IPR021124">
    <property type="entry name" value="CRISPR-assoc_prot_Cas5"/>
</dbReference>
<dbReference type="OrthoDB" id="5704083at2"/>
<gene>
    <name evidence="2" type="ORF">METUNv1_02571</name>
</gene>
<name>F5RE53_METUF</name>
<dbReference type="eggNOG" id="ENOG5030PR5">
    <property type="taxonomic scope" value="Bacteria"/>
</dbReference>
<accession>F5RE53</accession>
<dbReference type="RefSeq" id="WP_008062254.1">
    <property type="nucleotide sequence ID" value="NZ_AFHG01000052.1"/>
</dbReference>
<keyword evidence="3" id="KW-1185">Reference proteome</keyword>
<dbReference type="Pfam" id="PF09704">
    <property type="entry name" value="Cas_Cas5d"/>
    <property type="match status" value="1"/>
</dbReference>
<dbReference type="InterPro" id="IPR013422">
    <property type="entry name" value="CRISPR-assoc_prot_Cas5_N"/>
</dbReference>
<proteinExistence type="predicted"/>
<dbReference type="InterPro" id="IPR010147">
    <property type="entry name" value="CRISPR-assoc_prot_CasD"/>
</dbReference>